<keyword evidence="2" id="KW-0229">DNA integration</keyword>
<dbReference type="PROSITE" id="PS51898">
    <property type="entry name" value="TYR_RECOMBINASE"/>
    <property type="match status" value="1"/>
</dbReference>
<evidence type="ECO:0000259" key="6">
    <source>
        <dbReference type="PROSITE" id="PS51898"/>
    </source>
</evidence>
<dbReference type="GO" id="GO:0015074">
    <property type="term" value="P:DNA integration"/>
    <property type="evidence" value="ECO:0007669"/>
    <property type="project" value="UniProtKB-KW"/>
</dbReference>
<dbReference type="InterPro" id="IPR011010">
    <property type="entry name" value="DNA_brk_join_enz"/>
</dbReference>
<dbReference type="InterPro" id="IPR044068">
    <property type="entry name" value="CB"/>
</dbReference>
<feature type="domain" description="Core-binding (CB)" evidence="7">
    <location>
        <begin position="98"/>
        <end position="176"/>
    </location>
</feature>
<dbReference type="InterPro" id="IPR053876">
    <property type="entry name" value="Phage_int_M"/>
</dbReference>
<keyword evidence="3 5" id="KW-0238">DNA-binding</keyword>
<dbReference type="Pfam" id="PF22022">
    <property type="entry name" value="Phage_int_M"/>
    <property type="match status" value="1"/>
</dbReference>
<dbReference type="STRING" id="1122213.GCA_000423365_01872"/>
<evidence type="ECO:0000256" key="5">
    <source>
        <dbReference type="PROSITE-ProRule" id="PRU01248"/>
    </source>
</evidence>
<keyword evidence="9" id="KW-1185">Reference proteome</keyword>
<comment type="similarity">
    <text evidence="1">Belongs to the 'phage' integrase family.</text>
</comment>
<protein>
    <submittedName>
        <fullName evidence="8">Putative prophage CPS-53 integrase</fullName>
    </submittedName>
</protein>
<dbReference type="SUPFAM" id="SSF56349">
    <property type="entry name" value="DNA breaking-rejoining enzymes"/>
    <property type="match status" value="1"/>
</dbReference>
<sequence>MRKKLTTKTIDALPAAVGKRYEVRDELVTGFMVRVSSVGKKVFYLNTRIDGRARRIKIGDYPLMSLAQARQKAQGILRDISLGTFENSAHGSSGRSVPVLKNVIDQFIERYAKPRNKGWKETQSILTKFAPLYSRPIDQIHRRDVHEILDRVVANGTATRANRVLAAIKTLMNWAVDRGYLDVSPVANMRPPTKEVPRERVLAHEEICACWHGAIDEGYPFTQFTQLLILLGQRRGEVAGMRWSELEFDKGLWTLPSSRVKNGTAHFVPLPKLAMDILTSIPRFLNSDFVFTTTGTSPISGFGRLKRRLDERVGLDAPDWRFHDLRRTMATCMAELRVAPHIIEAILNHKSGIVSGVAAVYNRHLYLDEKLEALELWANKIEMVTTAGALTDAHTGQHENIHRATPSI</sequence>
<dbReference type="KEGG" id="mmyr:MXMO3_00920"/>
<dbReference type="PANTHER" id="PTHR30629:SF2">
    <property type="entry name" value="PROPHAGE INTEGRASE INTS-RELATED"/>
    <property type="match status" value="1"/>
</dbReference>
<dbReference type="Gene3D" id="1.10.443.10">
    <property type="entry name" value="Intergrase catalytic core"/>
    <property type="match status" value="1"/>
</dbReference>
<reference evidence="8 9" key="1">
    <citation type="submission" date="2017-05" db="EMBL/GenBank/DDBJ databases">
        <title>Genome Analysis of Maritalea myrionectae HL2708#5.</title>
        <authorList>
            <consortium name="Cotde Inc.-PKNU"/>
            <person name="Jang D."/>
            <person name="Oh H.-M."/>
        </authorList>
    </citation>
    <scope>NUCLEOTIDE SEQUENCE [LARGE SCALE GENOMIC DNA]</scope>
    <source>
        <strain evidence="8 9">HL2708#5</strain>
    </source>
</reference>
<organism evidence="8 9">
    <name type="scientific">Maritalea myrionectae</name>
    <dbReference type="NCBI Taxonomy" id="454601"/>
    <lineage>
        <taxon>Bacteria</taxon>
        <taxon>Pseudomonadati</taxon>
        <taxon>Pseudomonadota</taxon>
        <taxon>Alphaproteobacteria</taxon>
        <taxon>Hyphomicrobiales</taxon>
        <taxon>Devosiaceae</taxon>
        <taxon>Maritalea</taxon>
    </lineage>
</organism>
<dbReference type="CDD" id="cd00801">
    <property type="entry name" value="INT_P4_C"/>
    <property type="match status" value="1"/>
</dbReference>
<dbReference type="InterPro" id="IPR025166">
    <property type="entry name" value="Integrase_DNA_bind_dom"/>
</dbReference>
<name>A0A2R4MBN7_9HYPH</name>
<evidence type="ECO:0000256" key="3">
    <source>
        <dbReference type="ARBA" id="ARBA00023125"/>
    </source>
</evidence>
<dbReference type="Pfam" id="PF00589">
    <property type="entry name" value="Phage_integrase"/>
    <property type="match status" value="1"/>
</dbReference>
<accession>A0A2R4MBN7</accession>
<dbReference type="Gene3D" id="1.10.150.130">
    <property type="match status" value="1"/>
</dbReference>
<dbReference type="InterPro" id="IPR010998">
    <property type="entry name" value="Integrase_recombinase_N"/>
</dbReference>
<dbReference type="PROSITE" id="PS51900">
    <property type="entry name" value="CB"/>
    <property type="match status" value="1"/>
</dbReference>
<dbReference type="RefSeq" id="WP_117395091.1">
    <property type="nucleotide sequence ID" value="NZ_CP021330.1"/>
</dbReference>
<dbReference type="PANTHER" id="PTHR30629">
    <property type="entry name" value="PROPHAGE INTEGRASE"/>
    <property type="match status" value="1"/>
</dbReference>
<dbReference type="Pfam" id="PF13356">
    <property type="entry name" value="Arm-DNA-bind_3"/>
    <property type="match status" value="1"/>
</dbReference>
<dbReference type="EMBL" id="CP021330">
    <property type="protein sequence ID" value="AVX03451.1"/>
    <property type="molecule type" value="Genomic_DNA"/>
</dbReference>
<evidence type="ECO:0000256" key="4">
    <source>
        <dbReference type="ARBA" id="ARBA00023172"/>
    </source>
</evidence>
<dbReference type="AlphaFoldDB" id="A0A2R4MBN7"/>
<dbReference type="InterPro" id="IPR050808">
    <property type="entry name" value="Phage_Integrase"/>
</dbReference>
<gene>
    <name evidence="8" type="ORF">MXMO3_00920</name>
</gene>
<dbReference type="InterPro" id="IPR038488">
    <property type="entry name" value="Integrase_DNA-bd_sf"/>
</dbReference>
<dbReference type="Gene3D" id="3.30.160.390">
    <property type="entry name" value="Integrase, DNA-binding domain"/>
    <property type="match status" value="1"/>
</dbReference>
<evidence type="ECO:0000313" key="9">
    <source>
        <dbReference type="Proteomes" id="UP000258927"/>
    </source>
</evidence>
<dbReference type="InterPro" id="IPR013762">
    <property type="entry name" value="Integrase-like_cat_sf"/>
</dbReference>
<keyword evidence="4" id="KW-0233">DNA recombination</keyword>
<dbReference type="InterPro" id="IPR002104">
    <property type="entry name" value="Integrase_catalytic"/>
</dbReference>
<evidence type="ECO:0000313" key="8">
    <source>
        <dbReference type="EMBL" id="AVX03451.1"/>
    </source>
</evidence>
<feature type="domain" description="Tyr recombinase" evidence="6">
    <location>
        <begin position="197"/>
        <end position="375"/>
    </location>
</feature>
<evidence type="ECO:0000256" key="2">
    <source>
        <dbReference type="ARBA" id="ARBA00022908"/>
    </source>
</evidence>
<dbReference type="GO" id="GO:0003677">
    <property type="term" value="F:DNA binding"/>
    <property type="evidence" value="ECO:0007669"/>
    <property type="project" value="UniProtKB-UniRule"/>
</dbReference>
<dbReference type="Proteomes" id="UP000258927">
    <property type="component" value="Chromosome"/>
</dbReference>
<dbReference type="GO" id="GO:0006310">
    <property type="term" value="P:DNA recombination"/>
    <property type="evidence" value="ECO:0007669"/>
    <property type="project" value="UniProtKB-KW"/>
</dbReference>
<evidence type="ECO:0000259" key="7">
    <source>
        <dbReference type="PROSITE" id="PS51900"/>
    </source>
</evidence>
<proteinExistence type="inferred from homology"/>
<evidence type="ECO:0000256" key="1">
    <source>
        <dbReference type="ARBA" id="ARBA00008857"/>
    </source>
</evidence>